<evidence type="ECO:0000256" key="1">
    <source>
        <dbReference type="ARBA" id="ARBA00005695"/>
    </source>
</evidence>
<dbReference type="InterPro" id="IPR023765">
    <property type="entry name" value="SBP_5_CS"/>
</dbReference>
<dbReference type="Gene3D" id="3.40.190.10">
    <property type="entry name" value="Periplasmic binding protein-like II"/>
    <property type="match status" value="1"/>
</dbReference>
<reference evidence="6 7" key="1">
    <citation type="journal article" date="2014" name="Genome Biol. Evol.">
        <title>Genome degeneration and adaptation in a nascent stage of symbiosis.</title>
        <authorList>
            <person name="Oakeson K.F."/>
            <person name="Gil R."/>
            <person name="Clayton A.L."/>
            <person name="Dunn D.M."/>
            <person name="von Niederhausern A.C."/>
            <person name="Hamil C."/>
            <person name="Aoyagi A."/>
            <person name="Duval B."/>
            <person name="Baca A."/>
            <person name="Silva F.J."/>
            <person name="Vallier A."/>
            <person name="Jackson D.G."/>
            <person name="Latorre A."/>
            <person name="Weiss R.B."/>
            <person name="Heddi A."/>
            <person name="Moya A."/>
            <person name="Dale C."/>
        </authorList>
    </citation>
    <scope>NUCLEOTIDE SEQUENCE [LARGE SCALE GENOMIC DNA]</scope>
    <source>
        <strain evidence="6 7">HS1</strain>
        <plasmid evidence="7">Plasmid pHS1</plasmid>
    </source>
</reference>
<sequence>MIYSSTACQRSKFTMLRFFLRILTFSFFLGQPIFSANADDNATQPVKGGTLIVAIDPEPSSLTATFNNQYSNRTISANLFDGLLTYDNNYQPQPNLAQSWTVSPDGKSITFRLRHDVKWHDGQPFTSTDVRYSALEVWKKVHSRGRSTFATLIDVETPDPWTAIFRLSAPSQVILNAFDGAESQVLPAHIFAGKDIRTNPAGAQPIGTGPFKFKKWERGQYVELERNPDYWDKGKPYLDRIIYRFIPDASARSAALESGDVSYVPFAGVPFADIARLKQNPALVFDSRGYSYAAQTYFLAFNLRNPFLAQQKVRQAFAHAIDRQRLINTVWYGQSKPEYSVIPSSLTRYVTDDIPHYDYNLDKANQLLDEAGFPRKADGSRITLRLYTDPASSQALLVGEFLRQSFSKIGVTLKYTPLDNATFTRRIYTDYDFDVVFQGWGIMLDPQMGLTRVYDSKAQTPGVPYANAFAYSNPAMDAIIHRYEREVDPQKRVEDFHAFQRLAMTDLPLIPVMQAPFFTAWNRQLHGVDLSPAGAHSGFRNAWLAR</sequence>
<dbReference type="InterPro" id="IPR030678">
    <property type="entry name" value="Peptide/Ni-bd"/>
</dbReference>
<keyword evidence="3 4" id="KW-0732">Signal</keyword>
<evidence type="ECO:0000313" key="7">
    <source>
        <dbReference type="Proteomes" id="UP000019028"/>
    </source>
</evidence>
<evidence type="ECO:0000256" key="4">
    <source>
        <dbReference type="SAM" id="SignalP"/>
    </source>
</evidence>
<geneLocation type="plasmid" evidence="6 7">
    <name>pHS1</name>
</geneLocation>
<keyword evidence="7" id="KW-1185">Reference proteome</keyword>
<keyword evidence="2" id="KW-0813">Transport</keyword>
<dbReference type="HOGENOM" id="CLU_017028_7_3_6"/>
<dbReference type="GO" id="GO:1904680">
    <property type="term" value="F:peptide transmembrane transporter activity"/>
    <property type="evidence" value="ECO:0007669"/>
    <property type="project" value="TreeGrafter"/>
</dbReference>
<feature type="signal peptide" evidence="4">
    <location>
        <begin position="1"/>
        <end position="38"/>
    </location>
</feature>
<evidence type="ECO:0000256" key="2">
    <source>
        <dbReference type="ARBA" id="ARBA00022448"/>
    </source>
</evidence>
<evidence type="ECO:0000256" key="3">
    <source>
        <dbReference type="ARBA" id="ARBA00022729"/>
    </source>
</evidence>
<dbReference type="GO" id="GO:0030288">
    <property type="term" value="C:outer membrane-bounded periplasmic space"/>
    <property type="evidence" value="ECO:0007669"/>
    <property type="project" value="UniProtKB-ARBA"/>
</dbReference>
<dbReference type="SUPFAM" id="SSF53850">
    <property type="entry name" value="Periplasmic binding protein-like II"/>
    <property type="match status" value="1"/>
</dbReference>
<dbReference type="CDD" id="cd08517">
    <property type="entry name" value="PBP2_NikA_DppA_OppA_like_13"/>
    <property type="match status" value="1"/>
</dbReference>
<feature type="domain" description="Solute-binding protein family 5" evidence="5">
    <location>
        <begin position="91"/>
        <end position="457"/>
    </location>
</feature>
<dbReference type="Proteomes" id="UP000019028">
    <property type="component" value="Plasmid pHS1"/>
</dbReference>
<dbReference type="KEGG" id="sod:Sant_P0161"/>
<protein>
    <submittedName>
        <fullName evidence="6">Putative ABC transporter periplasmic binding protein</fullName>
    </submittedName>
</protein>
<dbReference type="PROSITE" id="PS01040">
    <property type="entry name" value="SBP_BACTERIAL_5"/>
    <property type="match status" value="1"/>
</dbReference>
<dbReference type="Pfam" id="PF00496">
    <property type="entry name" value="SBP_bac_5"/>
    <property type="match status" value="1"/>
</dbReference>
<gene>
    <name evidence="6" type="ORF">Sant_P0161</name>
</gene>
<accession>W0I373</accession>
<dbReference type="InterPro" id="IPR039424">
    <property type="entry name" value="SBP_5"/>
</dbReference>
<name>W0I373_9GAMM</name>
<dbReference type="Gene3D" id="3.10.105.10">
    <property type="entry name" value="Dipeptide-binding Protein, Domain 3"/>
    <property type="match status" value="1"/>
</dbReference>
<organism evidence="6 7">
    <name type="scientific">Sodalis praecaptivus</name>
    <dbReference type="NCBI Taxonomy" id="1239307"/>
    <lineage>
        <taxon>Bacteria</taxon>
        <taxon>Pseudomonadati</taxon>
        <taxon>Pseudomonadota</taxon>
        <taxon>Gammaproteobacteria</taxon>
        <taxon>Enterobacterales</taxon>
        <taxon>Bruguierivoracaceae</taxon>
        <taxon>Sodalis</taxon>
    </lineage>
</organism>
<dbReference type="GO" id="GO:0015833">
    <property type="term" value="P:peptide transport"/>
    <property type="evidence" value="ECO:0007669"/>
    <property type="project" value="TreeGrafter"/>
</dbReference>
<proteinExistence type="inferred from homology"/>
<dbReference type="PANTHER" id="PTHR30290:SF9">
    <property type="entry name" value="OLIGOPEPTIDE-BINDING PROTEIN APPA"/>
    <property type="match status" value="1"/>
</dbReference>
<keyword evidence="6" id="KW-0614">Plasmid</keyword>
<dbReference type="PATRIC" id="fig|1239307.3.peg.4697"/>
<feature type="chain" id="PRO_5004790308" evidence="4">
    <location>
        <begin position="39"/>
        <end position="546"/>
    </location>
</feature>
<evidence type="ECO:0000259" key="5">
    <source>
        <dbReference type="Pfam" id="PF00496"/>
    </source>
</evidence>
<dbReference type="GO" id="GO:0043190">
    <property type="term" value="C:ATP-binding cassette (ABC) transporter complex"/>
    <property type="evidence" value="ECO:0007669"/>
    <property type="project" value="InterPro"/>
</dbReference>
<dbReference type="EMBL" id="CP006570">
    <property type="protein sequence ID" value="AHF79207.1"/>
    <property type="molecule type" value="Genomic_DNA"/>
</dbReference>
<dbReference type="PANTHER" id="PTHR30290">
    <property type="entry name" value="PERIPLASMIC BINDING COMPONENT OF ABC TRANSPORTER"/>
    <property type="match status" value="1"/>
</dbReference>
<dbReference type="InterPro" id="IPR000914">
    <property type="entry name" value="SBP_5_dom"/>
</dbReference>
<comment type="similarity">
    <text evidence="1">Belongs to the bacterial solute-binding protein 5 family.</text>
</comment>
<dbReference type="AlphaFoldDB" id="W0I373"/>
<dbReference type="PIRSF" id="PIRSF002741">
    <property type="entry name" value="MppA"/>
    <property type="match status" value="1"/>
</dbReference>
<evidence type="ECO:0000313" key="6">
    <source>
        <dbReference type="EMBL" id="AHF79207.1"/>
    </source>
</evidence>